<dbReference type="Proteomes" id="UP000186391">
    <property type="component" value="Unassembled WGS sequence"/>
</dbReference>
<accession>A0A1U7H353</accession>
<dbReference type="InterPro" id="IPR001789">
    <property type="entry name" value="Sig_transdc_resp-reg_receiver"/>
</dbReference>
<keyword evidence="1" id="KW-0238">DNA-binding</keyword>
<dbReference type="GO" id="GO:0000160">
    <property type="term" value="P:phosphorelay signal transduction system"/>
    <property type="evidence" value="ECO:0007669"/>
    <property type="project" value="InterPro"/>
</dbReference>
<dbReference type="InterPro" id="IPR036388">
    <property type="entry name" value="WH-like_DNA-bd_sf"/>
</dbReference>
<dbReference type="Gene3D" id="1.10.10.10">
    <property type="entry name" value="Winged helix-like DNA-binding domain superfamily/Winged helix DNA-binding domain"/>
    <property type="match status" value="1"/>
</dbReference>
<comment type="caution">
    <text evidence="4">The sequence shown here is derived from an EMBL/GenBank/DDBJ whole genome shotgun (WGS) entry which is preliminary data.</text>
</comment>
<protein>
    <submittedName>
        <fullName evidence="4">Response regulator</fullName>
    </submittedName>
</protein>
<evidence type="ECO:0000256" key="1">
    <source>
        <dbReference type="ARBA" id="ARBA00023125"/>
    </source>
</evidence>
<evidence type="ECO:0000313" key="5">
    <source>
        <dbReference type="Proteomes" id="UP000186391"/>
    </source>
</evidence>
<feature type="domain" description="Response regulatory" evidence="3">
    <location>
        <begin position="12"/>
        <end position="139"/>
    </location>
</feature>
<dbReference type="InterPro" id="IPR011006">
    <property type="entry name" value="CheY-like_superfamily"/>
</dbReference>
<name>A0A1U7H353_9CYAN</name>
<dbReference type="OrthoDB" id="495017at2"/>
<keyword evidence="5" id="KW-1185">Reference proteome</keyword>
<dbReference type="Pfam" id="PF00072">
    <property type="entry name" value="Response_reg"/>
    <property type="match status" value="1"/>
</dbReference>
<evidence type="ECO:0000256" key="2">
    <source>
        <dbReference type="PROSITE-ProRule" id="PRU00169"/>
    </source>
</evidence>
<sequence>MKQALTKQALLKILVIDDHESVLGGTIEVLRKKYVDAQFLTAVTAQEALEQVAKMQPDLVVMDLSLPESPGKMARPDIGVKLLRNLMKHHINLNIVVQSAHVRTLVRIRPDIDIHKGGFTVADKSLSSQEMLTRVDWALQGLTHTKDIKGVHAGLEVKPEWLRVLALAFEEGLTDKAIAERMCVGERMVRHYWSKLQDALDVYPEEGKNMRIQTEMRAREEGLID</sequence>
<dbReference type="RefSeq" id="WP_073555162.1">
    <property type="nucleotide sequence ID" value="NZ_MRCA01000002.1"/>
</dbReference>
<dbReference type="AlphaFoldDB" id="A0A1U7H353"/>
<dbReference type="EMBL" id="MRCA01000002">
    <property type="protein sequence ID" value="OKH15579.1"/>
    <property type="molecule type" value="Genomic_DNA"/>
</dbReference>
<dbReference type="PANTHER" id="PTHR43214">
    <property type="entry name" value="TWO-COMPONENT RESPONSE REGULATOR"/>
    <property type="match status" value="1"/>
</dbReference>
<gene>
    <name evidence="4" type="ORF">NIES592_05670</name>
</gene>
<organism evidence="4 5">
    <name type="scientific">Fischerella major NIES-592</name>
    <dbReference type="NCBI Taxonomy" id="210994"/>
    <lineage>
        <taxon>Bacteria</taxon>
        <taxon>Bacillati</taxon>
        <taxon>Cyanobacteriota</taxon>
        <taxon>Cyanophyceae</taxon>
        <taxon>Nostocales</taxon>
        <taxon>Hapalosiphonaceae</taxon>
        <taxon>Fischerella</taxon>
    </lineage>
</organism>
<dbReference type="PROSITE" id="PS50110">
    <property type="entry name" value="RESPONSE_REGULATORY"/>
    <property type="match status" value="1"/>
</dbReference>
<reference evidence="4 5" key="1">
    <citation type="submission" date="2016-11" db="EMBL/GenBank/DDBJ databases">
        <title>Draft Genome Sequences of Nine Cyanobacterial Strains from Diverse Habitats.</title>
        <authorList>
            <person name="Zhu T."/>
            <person name="Hou S."/>
            <person name="Lu X."/>
            <person name="Hess W.R."/>
        </authorList>
    </citation>
    <scope>NUCLEOTIDE SEQUENCE [LARGE SCALE GENOMIC DNA]</scope>
    <source>
        <strain evidence="4 5">NIES-592</strain>
    </source>
</reference>
<dbReference type="GO" id="GO:0003677">
    <property type="term" value="F:DNA binding"/>
    <property type="evidence" value="ECO:0007669"/>
    <property type="project" value="UniProtKB-KW"/>
</dbReference>
<proteinExistence type="predicted"/>
<evidence type="ECO:0000259" key="3">
    <source>
        <dbReference type="PROSITE" id="PS50110"/>
    </source>
</evidence>
<dbReference type="SMART" id="SM00448">
    <property type="entry name" value="REC"/>
    <property type="match status" value="1"/>
</dbReference>
<dbReference type="Gene3D" id="3.40.50.2300">
    <property type="match status" value="1"/>
</dbReference>
<feature type="modified residue" description="4-aspartylphosphate" evidence="2">
    <location>
        <position position="63"/>
    </location>
</feature>
<dbReference type="InterPro" id="IPR039420">
    <property type="entry name" value="WalR-like"/>
</dbReference>
<evidence type="ECO:0000313" key="4">
    <source>
        <dbReference type="EMBL" id="OKH15579.1"/>
    </source>
</evidence>
<dbReference type="SUPFAM" id="SSF52172">
    <property type="entry name" value="CheY-like"/>
    <property type="match status" value="1"/>
</dbReference>
<keyword evidence="2" id="KW-0597">Phosphoprotein</keyword>